<feature type="non-terminal residue" evidence="1">
    <location>
        <position position="1"/>
    </location>
</feature>
<keyword evidence="2" id="KW-1185">Reference proteome</keyword>
<name>A0A8T0TQ34_PANVG</name>
<accession>A0A8T0TQ34</accession>
<organism evidence="1 2">
    <name type="scientific">Panicum virgatum</name>
    <name type="common">Blackwell switchgrass</name>
    <dbReference type="NCBI Taxonomy" id="38727"/>
    <lineage>
        <taxon>Eukaryota</taxon>
        <taxon>Viridiplantae</taxon>
        <taxon>Streptophyta</taxon>
        <taxon>Embryophyta</taxon>
        <taxon>Tracheophyta</taxon>
        <taxon>Spermatophyta</taxon>
        <taxon>Magnoliopsida</taxon>
        <taxon>Liliopsida</taxon>
        <taxon>Poales</taxon>
        <taxon>Poaceae</taxon>
        <taxon>PACMAD clade</taxon>
        <taxon>Panicoideae</taxon>
        <taxon>Panicodae</taxon>
        <taxon>Paniceae</taxon>
        <taxon>Panicinae</taxon>
        <taxon>Panicum</taxon>
        <taxon>Panicum sect. Hiantes</taxon>
    </lineage>
</organism>
<reference evidence="1" key="1">
    <citation type="submission" date="2020-05" db="EMBL/GenBank/DDBJ databases">
        <title>WGS assembly of Panicum virgatum.</title>
        <authorList>
            <person name="Lovell J.T."/>
            <person name="Jenkins J."/>
            <person name="Shu S."/>
            <person name="Juenger T.E."/>
            <person name="Schmutz J."/>
        </authorList>
    </citation>
    <scope>NUCLEOTIDE SEQUENCE</scope>
    <source>
        <strain evidence="1">AP13</strain>
    </source>
</reference>
<protein>
    <submittedName>
        <fullName evidence="1">Uncharacterized protein</fullName>
    </submittedName>
</protein>
<dbReference type="EMBL" id="CM029043">
    <property type="protein sequence ID" value="KAG2610974.1"/>
    <property type="molecule type" value="Genomic_DNA"/>
</dbReference>
<dbReference type="Proteomes" id="UP000823388">
    <property type="component" value="Chromosome 4K"/>
</dbReference>
<evidence type="ECO:0000313" key="2">
    <source>
        <dbReference type="Proteomes" id="UP000823388"/>
    </source>
</evidence>
<comment type="caution">
    <text evidence="1">The sequence shown here is derived from an EMBL/GenBank/DDBJ whole genome shotgun (WGS) entry which is preliminary data.</text>
</comment>
<feature type="non-terminal residue" evidence="1">
    <location>
        <position position="79"/>
    </location>
</feature>
<evidence type="ECO:0000313" key="1">
    <source>
        <dbReference type="EMBL" id="KAG2610974.1"/>
    </source>
</evidence>
<gene>
    <name evidence="1" type="ORF">PVAP13_4KG219905</name>
</gene>
<sequence>KKTRNVLEPNARELIGVSNGLFFASTSKKYIGCKVKTSGPKHTCGSFNKCGDTMANNKWVADRVVNLLRDDPEIGTKEL</sequence>
<dbReference type="AlphaFoldDB" id="A0A8T0TQ34"/>
<proteinExistence type="predicted"/>